<dbReference type="GeneID" id="70237393"/>
<dbReference type="Proteomes" id="UP000769157">
    <property type="component" value="Unassembled WGS sequence"/>
</dbReference>
<dbReference type="OrthoDB" id="1378at2759"/>
<evidence type="ECO:0000313" key="2">
    <source>
        <dbReference type="EMBL" id="KAH3662181.1"/>
    </source>
</evidence>
<evidence type="ECO:0000313" key="3">
    <source>
        <dbReference type="Proteomes" id="UP000769157"/>
    </source>
</evidence>
<proteinExistence type="predicted"/>
<evidence type="ECO:0008006" key="4">
    <source>
        <dbReference type="Google" id="ProtNLM"/>
    </source>
</evidence>
<evidence type="ECO:0000256" key="1">
    <source>
        <dbReference type="SAM" id="SignalP"/>
    </source>
</evidence>
<dbReference type="AlphaFoldDB" id="A0A9P8T1Y9"/>
<name>A0A9P8T1Y9_9ASCO</name>
<feature type="signal peptide" evidence="1">
    <location>
        <begin position="1"/>
        <end position="21"/>
    </location>
</feature>
<dbReference type="Gene3D" id="3.40.140.10">
    <property type="entry name" value="Cytidine Deaminase, domain 2"/>
    <property type="match status" value="1"/>
</dbReference>
<organism evidence="2 3">
    <name type="scientific">Ogataea philodendri</name>
    <dbReference type="NCBI Taxonomy" id="1378263"/>
    <lineage>
        <taxon>Eukaryota</taxon>
        <taxon>Fungi</taxon>
        <taxon>Dikarya</taxon>
        <taxon>Ascomycota</taxon>
        <taxon>Saccharomycotina</taxon>
        <taxon>Pichiomycetes</taxon>
        <taxon>Pichiales</taxon>
        <taxon>Pichiaceae</taxon>
        <taxon>Ogataea</taxon>
    </lineage>
</organism>
<keyword evidence="1" id="KW-0732">Signal</keyword>
<reference evidence="2" key="1">
    <citation type="journal article" date="2021" name="Open Biol.">
        <title>Shared evolutionary footprints suggest mitochondrial oxidative damage underlies multiple complex I losses in fungi.</title>
        <authorList>
            <person name="Schikora-Tamarit M.A."/>
            <person name="Marcet-Houben M."/>
            <person name="Nosek J."/>
            <person name="Gabaldon T."/>
        </authorList>
    </citation>
    <scope>NUCLEOTIDE SEQUENCE</scope>
    <source>
        <strain evidence="2">CBS6075</strain>
    </source>
</reference>
<comment type="caution">
    <text evidence="2">The sequence shown here is derived from an EMBL/GenBank/DDBJ whole genome shotgun (WGS) entry which is preliminary data.</text>
</comment>
<dbReference type="RefSeq" id="XP_046059270.1">
    <property type="nucleotide sequence ID" value="XM_046206613.1"/>
</dbReference>
<protein>
    <recommendedName>
        <fullName evidence="4">COP9 signalosome complex subunit 6</fullName>
    </recommendedName>
</protein>
<feature type="chain" id="PRO_5040402729" description="COP9 signalosome complex subunit 6" evidence="1">
    <location>
        <begin position="22"/>
        <end position="227"/>
    </location>
</feature>
<sequence>MSLAIVHPLLLLHVTDHQTRAGQDVRGGVLGVYDKETDTYSLFLGFEIDTIEGLQDRLQLLRQIYPHLSLLGTYRAGETPELDLPTVTSPVRLQLLRDSQLAVDVDGKSLPFEIKATSFEQTALDTVSAAQVSQHSAAEIAAETKTDIDAVHARIRSVLSFLRTLQSRAPSPEEYAKLRQVNQLCIQMALLQNTPDQPSLSPTVINLSLLFDAVRKLDKLDYVTQHI</sequence>
<accession>A0A9P8T1Y9</accession>
<keyword evidence="3" id="KW-1185">Reference proteome</keyword>
<reference evidence="2" key="2">
    <citation type="submission" date="2021-01" db="EMBL/GenBank/DDBJ databases">
        <authorList>
            <person name="Schikora-Tamarit M.A."/>
        </authorList>
    </citation>
    <scope>NUCLEOTIDE SEQUENCE</scope>
    <source>
        <strain evidence="2">CBS6075</strain>
    </source>
</reference>
<dbReference type="EMBL" id="JAEUBE010000378">
    <property type="protein sequence ID" value="KAH3662181.1"/>
    <property type="molecule type" value="Genomic_DNA"/>
</dbReference>
<gene>
    <name evidence="2" type="ORF">OGAPHI_005429</name>
</gene>